<dbReference type="EMBL" id="CP044417">
    <property type="protein sequence ID" value="QOY40919.1"/>
    <property type="molecule type" value="Genomic_DNA"/>
</dbReference>
<dbReference type="PANTHER" id="PTHR23236">
    <property type="entry name" value="EUKARYOTIC TRANSLATION INITIATION FACTOR 4B/4H"/>
    <property type="match status" value="1"/>
</dbReference>
<evidence type="ECO:0000313" key="5">
    <source>
        <dbReference type="EMBL" id="QOY40919.1"/>
    </source>
</evidence>
<dbReference type="InterPro" id="IPR035979">
    <property type="entry name" value="RBD_domain_sf"/>
</dbReference>
<name>A0A7S7LEI7_CRYPV</name>
<evidence type="ECO:0000256" key="3">
    <source>
        <dbReference type="SAM" id="MobiDB-lite"/>
    </source>
</evidence>
<protein>
    <recommendedName>
        <fullName evidence="4">RRM domain-containing protein</fullName>
    </recommendedName>
</protein>
<feature type="compositionally biased region" description="Basic and acidic residues" evidence="3">
    <location>
        <begin position="77"/>
        <end position="87"/>
    </location>
</feature>
<evidence type="ECO:0000313" key="6">
    <source>
        <dbReference type="Proteomes" id="UP000593906"/>
    </source>
</evidence>
<evidence type="ECO:0000259" key="4">
    <source>
        <dbReference type="PROSITE" id="PS50102"/>
    </source>
</evidence>
<evidence type="ECO:0000256" key="2">
    <source>
        <dbReference type="PROSITE-ProRule" id="PRU00176"/>
    </source>
</evidence>
<organism evidence="5 6">
    <name type="scientific">Cryptosporidium parvum</name>
    <dbReference type="NCBI Taxonomy" id="5807"/>
    <lineage>
        <taxon>Eukaryota</taxon>
        <taxon>Sar</taxon>
        <taxon>Alveolata</taxon>
        <taxon>Apicomplexa</taxon>
        <taxon>Conoidasida</taxon>
        <taxon>Coccidia</taxon>
        <taxon>Eucoccidiorida</taxon>
        <taxon>Eimeriorina</taxon>
        <taxon>Cryptosporidiidae</taxon>
        <taxon>Cryptosporidium</taxon>
    </lineage>
</organism>
<dbReference type="InterPro" id="IPR012677">
    <property type="entry name" value="Nucleotide-bd_a/b_plait_sf"/>
</dbReference>
<dbReference type="GO" id="GO:0008143">
    <property type="term" value="F:poly(A) binding"/>
    <property type="evidence" value="ECO:0007669"/>
    <property type="project" value="TreeGrafter"/>
</dbReference>
<feature type="compositionally biased region" description="Polar residues" evidence="3">
    <location>
        <begin position="22"/>
        <end position="32"/>
    </location>
</feature>
<dbReference type="SMART" id="SM00360">
    <property type="entry name" value="RRM"/>
    <property type="match status" value="1"/>
</dbReference>
<dbReference type="CDD" id="cd12306">
    <property type="entry name" value="RRM_II_PABPs"/>
    <property type="match status" value="1"/>
</dbReference>
<feature type="region of interest" description="Disordered" evidence="3">
    <location>
        <begin position="1"/>
        <end position="104"/>
    </location>
</feature>
<feature type="domain" description="RRM" evidence="4">
    <location>
        <begin position="110"/>
        <end position="187"/>
    </location>
</feature>
<accession>A0A7S7LEI7</accession>
<dbReference type="PANTHER" id="PTHR23236:SF92">
    <property type="entry name" value="POLYADENYLATE-BINDING PROTEIN 1"/>
    <property type="match status" value="1"/>
</dbReference>
<dbReference type="OMA" id="YRGRATY"/>
<dbReference type="PROSITE" id="PS50102">
    <property type="entry name" value="RRM"/>
    <property type="match status" value="1"/>
</dbReference>
<dbReference type="AlphaFoldDB" id="A0A7S7LEI7"/>
<dbReference type="Gene3D" id="3.30.70.330">
    <property type="match status" value="1"/>
</dbReference>
<dbReference type="VEuPathDB" id="CryptoDB:CPATCC_0011870"/>
<dbReference type="InterPro" id="IPR000504">
    <property type="entry name" value="RRM_dom"/>
</dbReference>
<dbReference type="SUPFAM" id="SSF54928">
    <property type="entry name" value="RNA-binding domain, RBD"/>
    <property type="match status" value="1"/>
</dbReference>
<sequence>MDSVNQIGLDESFSNELKDTKMANNPNLSRSDIISGPTNSGANNNNNNNVGATNSSSSSSGLSGTPSAIGTNLFDLSDNKSLNDESNKNVGESMMDTDLPGSADDEEMKRSIYIGNVDYGTKLTELQDLFKSCGSINRITIMNDKRTGMPKGFAYLEFCEPEAVETALKFDGAMFRGRQIKVSTKRKNIPGYNRGRGMGPGGGFRGGMGRGGFRGGYSRGGMMSGGHGPNMRGYYGNPYKSYRGGGGGVGGYSGNRHIVNPY</sequence>
<proteinExistence type="predicted"/>
<dbReference type="Proteomes" id="UP000593906">
    <property type="component" value="Chromosome 6"/>
</dbReference>
<feature type="compositionally biased region" description="Low complexity" evidence="3">
    <location>
        <begin position="35"/>
        <end position="68"/>
    </location>
</feature>
<keyword evidence="1 2" id="KW-0694">RNA-binding</keyword>
<evidence type="ECO:0000256" key="1">
    <source>
        <dbReference type="ARBA" id="ARBA00022884"/>
    </source>
</evidence>
<gene>
    <name evidence="5" type="ORF">CPATCC_002536</name>
</gene>
<dbReference type="Pfam" id="PF00076">
    <property type="entry name" value="RRM_1"/>
    <property type="match status" value="1"/>
</dbReference>
<reference evidence="5 6" key="1">
    <citation type="submission" date="2019-09" db="EMBL/GenBank/DDBJ databases">
        <title>Consistent, comparative and evidence-based genome assembly and annotation for Cryptosporidium parvum, C. hominis and C. tyzzeri.</title>
        <authorList>
            <person name="Baptista R.P."/>
            <person name="Li Y."/>
            <person name="Sateriale A."/>
            <person name="Ansell B."/>
            <person name="Jex A."/>
            <person name="Sanders M."/>
            <person name="Brooks K."/>
            <person name="Tracey A."/>
            <person name="Berriman M."/>
            <person name="Striepen B."/>
            <person name="Cotton J.A."/>
            <person name="Kissinger J.C."/>
        </authorList>
    </citation>
    <scope>NUCLEOTIDE SEQUENCE [LARGE SCALE GENOMIC DNA]</scope>
    <source>
        <strain evidence="5 6">IOWA-ATCC</strain>
    </source>
</reference>